<dbReference type="EMBL" id="CP022535">
    <property type="protein sequence ID" value="ASP28228.1"/>
    <property type="molecule type" value="Genomic_DNA"/>
</dbReference>
<name>A0A222EP01_9MOLU</name>
<proteinExistence type="predicted"/>
<keyword evidence="2" id="KW-1185">Reference proteome</keyword>
<dbReference type="OrthoDB" id="398931at2"/>
<protein>
    <submittedName>
        <fullName evidence="1">Uncharacterized protein</fullName>
    </submittedName>
</protein>
<gene>
    <name evidence="1" type="ORF">SCORR_v1c04560</name>
</gene>
<evidence type="ECO:0000313" key="2">
    <source>
        <dbReference type="Proteomes" id="UP000203229"/>
    </source>
</evidence>
<dbReference type="RefSeq" id="WP_094048766.1">
    <property type="nucleotide sequence ID" value="NZ_CP022535.1"/>
</dbReference>
<reference evidence="1 2" key="1">
    <citation type="submission" date="2017-07" db="EMBL/GenBank/DDBJ databases">
        <title>Complete genome sequence of Spiroplasma corruscae EC-1 (DSM 19793).</title>
        <authorList>
            <person name="Tsai Y.-M."/>
            <person name="Lo W.-S."/>
            <person name="Kuo C.-H."/>
        </authorList>
    </citation>
    <scope>NUCLEOTIDE SEQUENCE [LARGE SCALE GENOMIC DNA]</scope>
    <source>
        <strain evidence="1 2">EC-1</strain>
    </source>
</reference>
<organism evidence="1 2">
    <name type="scientific">Spiroplasma corruscae</name>
    <dbReference type="NCBI Taxonomy" id="216934"/>
    <lineage>
        <taxon>Bacteria</taxon>
        <taxon>Bacillati</taxon>
        <taxon>Mycoplasmatota</taxon>
        <taxon>Mollicutes</taxon>
        <taxon>Entomoplasmatales</taxon>
        <taxon>Spiroplasmataceae</taxon>
        <taxon>Spiroplasma</taxon>
    </lineage>
</organism>
<sequence>MGYYYKHKYGFSTHSIHRIKQRLNIKENDEFEIKDKIMNLIEKSEYQFETSKTIYIKIPVKNLYAVIDKKYNTIITVTDISASKQLELIDKDK</sequence>
<accession>A0A222EP01</accession>
<dbReference type="KEGG" id="scou:SCORR_v1c04560"/>
<evidence type="ECO:0000313" key="1">
    <source>
        <dbReference type="EMBL" id="ASP28228.1"/>
    </source>
</evidence>
<dbReference type="Proteomes" id="UP000203229">
    <property type="component" value="Chromosome"/>
</dbReference>
<dbReference type="AlphaFoldDB" id="A0A222EP01"/>